<proteinExistence type="inferred from homology"/>
<dbReference type="PANTHER" id="PTHR42879:SF2">
    <property type="entry name" value="3-OXOACYL-[ACYL-CARRIER-PROTEIN] REDUCTASE FABG"/>
    <property type="match status" value="1"/>
</dbReference>
<name>A0A382ESQ6_9ZZZZ</name>
<sequence>VVFITASGGGMGEAQARLFSSNGYKVYLTDINEKSVRTISKDINLNGGETTFSKLDVTDEKEWKKNLAKCIKKFKRIDVLCNNAGANFRTGFENQSFEMWDKIISIGLSGTFLGIKNVTKYMKERGGVIINLGSLASINSSDSSPGYSAQKMGLLGLTRSAALAYAKYKIRCVMISPGHVDTPFVRSNNEYSPNDWSTSIDNPLNYKKRLDTIPLGRFLVGQDIAKLFLFLASNDAEMMTGNNILIDGGTSIL</sequence>
<protein>
    <submittedName>
        <fullName evidence="2">Uncharacterized protein</fullName>
    </submittedName>
</protein>
<evidence type="ECO:0000256" key="1">
    <source>
        <dbReference type="ARBA" id="ARBA00006484"/>
    </source>
</evidence>
<reference evidence="2" key="1">
    <citation type="submission" date="2018-05" db="EMBL/GenBank/DDBJ databases">
        <authorList>
            <person name="Lanie J.A."/>
            <person name="Ng W.-L."/>
            <person name="Kazmierczak K.M."/>
            <person name="Andrzejewski T.M."/>
            <person name="Davidsen T.M."/>
            <person name="Wayne K.J."/>
            <person name="Tettelin H."/>
            <person name="Glass J.I."/>
            <person name="Rusch D."/>
            <person name="Podicherti R."/>
            <person name="Tsui H.-C.T."/>
            <person name="Winkler M.E."/>
        </authorList>
    </citation>
    <scope>NUCLEOTIDE SEQUENCE</scope>
</reference>
<dbReference type="PRINTS" id="PR00080">
    <property type="entry name" value="SDRFAMILY"/>
</dbReference>
<evidence type="ECO:0000313" key="2">
    <source>
        <dbReference type="EMBL" id="SVB53001.1"/>
    </source>
</evidence>
<dbReference type="AlphaFoldDB" id="A0A382ESQ6"/>
<dbReference type="InterPro" id="IPR050259">
    <property type="entry name" value="SDR"/>
</dbReference>
<dbReference type="PRINTS" id="PR00081">
    <property type="entry name" value="GDHRDH"/>
</dbReference>
<dbReference type="InterPro" id="IPR002347">
    <property type="entry name" value="SDR_fam"/>
</dbReference>
<dbReference type="Pfam" id="PF13561">
    <property type="entry name" value="adh_short_C2"/>
    <property type="match status" value="1"/>
</dbReference>
<accession>A0A382ESQ6</accession>
<gene>
    <name evidence="2" type="ORF">METZ01_LOCUS205855</name>
</gene>
<dbReference type="CDD" id="cd05233">
    <property type="entry name" value="SDR_c"/>
    <property type="match status" value="1"/>
</dbReference>
<dbReference type="FunFam" id="3.40.50.720:FF:000084">
    <property type="entry name" value="Short-chain dehydrogenase reductase"/>
    <property type="match status" value="1"/>
</dbReference>
<dbReference type="Gene3D" id="3.40.50.720">
    <property type="entry name" value="NAD(P)-binding Rossmann-like Domain"/>
    <property type="match status" value="1"/>
</dbReference>
<dbReference type="EMBL" id="UINC01045802">
    <property type="protein sequence ID" value="SVB53001.1"/>
    <property type="molecule type" value="Genomic_DNA"/>
</dbReference>
<comment type="similarity">
    <text evidence="1">Belongs to the short-chain dehydrogenases/reductases (SDR) family.</text>
</comment>
<dbReference type="SUPFAM" id="SSF51735">
    <property type="entry name" value="NAD(P)-binding Rossmann-fold domains"/>
    <property type="match status" value="1"/>
</dbReference>
<dbReference type="InterPro" id="IPR036291">
    <property type="entry name" value="NAD(P)-bd_dom_sf"/>
</dbReference>
<dbReference type="PANTHER" id="PTHR42879">
    <property type="entry name" value="3-OXOACYL-(ACYL-CARRIER-PROTEIN) REDUCTASE"/>
    <property type="match status" value="1"/>
</dbReference>
<organism evidence="2">
    <name type="scientific">marine metagenome</name>
    <dbReference type="NCBI Taxonomy" id="408172"/>
    <lineage>
        <taxon>unclassified sequences</taxon>
        <taxon>metagenomes</taxon>
        <taxon>ecological metagenomes</taxon>
    </lineage>
</organism>
<feature type="non-terminal residue" evidence="2">
    <location>
        <position position="1"/>
    </location>
</feature>